<name>A0A4R0NE76_9SPHI</name>
<reference evidence="1 2" key="1">
    <citation type="submission" date="2019-02" db="EMBL/GenBank/DDBJ databases">
        <title>Pedobacter sp. RP-3-8 sp. nov., isolated from Arctic soil.</title>
        <authorList>
            <person name="Dahal R.H."/>
        </authorList>
    </citation>
    <scope>NUCLEOTIDE SEQUENCE [LARGE SCALE GENOMIC DNA]</scope>
    <source>
        <strain evidence="1 2">RP-3-8</strain>
    </source>
</reference>
<keyword evidence="2" id="KW-1185">Reference proteome</keyword>
<evidence type="ECO:0000313" key="2">
    <source>
        <dbReference type="Proteomes" id="UP000291117"/>
    </source>
</evidence>
<protein>
    <submittedName>
        <fullName evidence="1">Uncharacterized protein</fullName>
    </submittedName>
</protein>
<dbReference type="AlphaFoldDB" id="A0A4R0NE76"/>
<evidence type="ECO:0000313" key="1">
    <source>
        <dbReference type="EMBL" id="TCC98730.1"/>
    </source>
</evidence>
<comment type="caution">
    <text evidence="1">The sequence shown here is derived from an EMBL/GenBank/DDBJ whole genome shotgun (WGS) entry which is preliminary data.</text>
</comment>
<gene>
    <name evidence="1" type="ORF">EZ444_05485</name>
</gene>
<proteinExistence type="predicted"/>
<dbReference type="RefSeq" id="WP_131607713.1">
    <property type="nucleotide sequence ID" value="NZ_SJSM01000002.1"/>
</dbReference>
<organism evidence="1 2">
    <name type="scientific">Pedobacter hiemivivus</name>
    <dbReference type="NCBI Taxonomy" id="2530454"/>
    <lineage>
        <taxon>Bacteria</taxon>
        <taxon>Pseudomonadati</taxon>
        <taxon>Bacteroidota</taxon>
        <taxon>Sphingobacteriia</taxon>
        <taxon>Sphingobacteriales</taxon>
        <taxon>Sphingobacteriaceae</taxon>
        <taxon>Pedobacter</taxon>
    </lineage>
</organism>
<dbReference type="EMBL" id="SJSM01000002">
    <property type="protein sequence ID" value="TCC98730.1"/>
    <property type="molecule type" value="Genomic_DNA"/>
</dbReference>
<sequence length="73" mass="8189">MNVYYEFDIDSEKLYFNDVLAKIPDKSVTEAITSFVKETKLAATLIAENAALLFTDYSIPIILEGLASLRVKN</sequence>
<accession>A0A4R0NE76</accession>
<dbReference type="Proteomes" id="UP000291117">
    <property type="component" value="Unassembled WGS sequence"/>
</dbReference>